<keyword evidence="3" id="KW-0804">Transcription</keyword>
<dbReference type="InterPro" id="IPR036388">
    <property type="entry name" value="WH-like_DNA-bd_sf"/>
</dbReference>
<comment type="caution">
    <text evidence="5">The sequence shown here is derived from an EMBL/GenBank/DDBJ whole genome shotgun (WGS) entry which is preliminary data.</text>
</comment>
<evidence type="ECO:0000313" key="6">
    <source>
        <dbReference type="Proteomes" id="UP001500340"/>
    </source>
</evidence>
<keyword evidence="1" id="KW-0805">Transcription regulation</keyword>
<sequence length="128" mass="14654">MSRILPIVISPESNEPLYIQIREQVRALIASGDLPDGMMLPSLRELASELCCSLVTVRRVYTDLEREKLLTVRKGIGTFVKFENGCFDHEWSCSQVSRALEGAVQMARMYRITPEEMTNMLHQLLYCD</sequence>
<dbReference type="SUPFAM" id="SSF46785">
    <property type="entry name" value="Winged helix' DNA-binding domain"/>
    <property type="match status" value="1"/>
</dbReference>
<dbReference type="InterPro" id="IPR000524">
    <property type="entry name" value="Tscrpt_reg_HTH_GntR"/>
</dbReference>
<keyword evidence="2" id="KW-0238">DNA-binding</keyword>
<protein>
    <submittedName>
        <fullName evidence="5">GntR family transcriptional regulator</fullName>
    </submittedName>
</protein>
<evidence type="ECO:0000256" key="1">
    <source>
        <dbReference type="ARBA" id="ARBA00023015"/>
    </source>
</evidence>
<evidence type="ECO:0000256" key="3">
    <source>
        <dbReference type="ARBA" id="ARBA00023163"/>
    </source>
</evidence>
<accession>A0ABP3ILZ2</accession>
<dbReference type="PANTHER" id="PTHR38445:SF7">
    <property type="entry name" value="GNTR-FAMILY TRANSCRIPTIONAL REGULATOR"/>
    <property type="match status" value="1"/>
</dbReference>
<dbReference type="Gene3D" id="1.10.10.10">
    <property type="entry name" value="Winged helix-like DNA-binding domain superfamily/Winged helix DNA-binding domain"/>
    <property type="match status" value="1"/>
</dbReference>
<dbReference type="PANTHER" id="PTHR38445">
    <property type="entry name" value="HTH-TYPE TRANSCRIPTIONAL REPRESSOR YTRA"/>
    <property type="match status" value="1"/>
</dbReference>
<dbReference type="SMART" id="SM00345">
    <property type="entry name" value="HTH_GNTR"/>
    <property type="match status" value="1"/>
</dbReference>
<dbReference type="Pfam" id="PF00392">
    <property type="entry name" value="GntR"/>
    <property type="match status" value="1"/>
</dbReference>
<keyword evidence="6" id="KW-1185">Reference proteome</keyword>
<reference evidence="6" key="1">
    <citation type="journal article" date="2019" name="Int. J. Syst. Evol. Microbiol.">
        <title>The Global Catalogue of Microorganisms (GCM) 10K type strain sequencing project: providing services to taxonomists for standard genome sequencing and annotation.</title>
        <authorList>
            <consortium name="The Broad Institute Genomics Platform"/>
            <consortium name="The Broad Institute Genome Sequencing Center for Infectious Disease"/>
            <person name="Wu L."/>
            <person name="Ma J."/>
        </authorList>
    </citation>
    <scope>NUCLEOTIDE SEQUENCE [LARGE SCALE GENOMIC DNA]</scope>
    <source>
        <strain evidence="6">JCM 12774</strain>
    </source>
</reference>
<proteinExistence type="predicted"/>
<dbReference type="CDD" id="cd07377">
    <property type="entry name" value="WHTH_GntR"/>
    <property type="match status" value="1"/>
</dbReference>
<dbReference type="PROSITE" id="PS50949">
    <property type="entry name" value="HTH_GNTR"/>
    <property type="match status" value="1"/>
</dbReference>
<dbReference type="Proteomes" id="UP001500340">
    <property type="component" value="Unassembled WGS sequence"/>
</dbReference>
<dbReference type="InterPro" id="IPR036390">
    <property type="entry name" value="WH_DNA-bd_sf"/>
</dbReference>
<dbReference type="EMBL" id="BAAACX010000018">
    <property type="protein sequence ID" value="GAA0407182.1"/>
    <property type="molecule type" value="Genomic_DNA"/>
</dbReference>
<evidence type="ECO:0000313" key="5">
    <source>
        <dbReference type="EMBL" id="GAA0407182.1"/>
    </source>
</evidence>
<evidence type="ECO:0000259" key="4">
    <source>
        <dbReference type="PROSITE" id="PS50949"/>
    </source>
</evidence>
<name>A0ABP3ILZ2_9BACL</name>
<evidence type="ECO:0000256" key="2">
    <source>
        <dbReference type="ARBA" id="ARBA00023125"/>
    </source>
</evidence>
<feature type="domain" description="HTH gntR-type" evidence="4">
    <location>
        <begin position="15"/>
        <end position="83"/>
    </location>
</feature>
<organism evidence="5 6">
    <name type="scientific">Paenibacillus motobuensis</name>
    <dbReference type="NCBI Taxonomy" id="295324"/>
    <lineage>
        <taxon>Bacteria</taxon>
        <taxon>Bacillati</taxon>
        <taxon>Bacillota</taxon>
        <taxon>Bacilli</taxon>
        <taxon>Bacillales</taxon>
        <taxon>Paenibacillaceae</taxon>
        <taxon>Paenibacillus</taxon>
    </lineage>
</organism>
<gene>
    <name evidence="5" type="ORF">GCM10008933_41760</name>
</gene>
<dbReference type="RefSeq" id="WP_343864509.1">
    <property type="nucleotide sequence ID" value="NZ_BAAACX010000018.1"/>
</dbReference>